<evidence type="ECO:0000313" key="1">
    <source>
        <dbReference type="EMBL" id="QDU68192.1"/>
    </source>
</evidence>
<evidence type="ECO:0000313" key="2">
    <source>
        <dbReference type="Proteomes" id="UP000316921"/>
    </source>
</evidence>
<dbReference type="KEGG" id="pbap:Pla133_32860"/>
<name>A0A518BMI4_9BACT</name>
<keyword evidence="2" id="KW-1185">Reference proteome</keyword>
<dbReference type="AlphaFoldDB" id="A0A518BMI4"/>
<gene>
    <name evidence="1" type="ORF">Pla133_32860</name>
</gene>
<proteinExistence type="predicted"/>
<reference evidence="1 2" key="1">
    <citation type="submission" date="2019-02" db="EMBL/GenBank/DDBJ databases">
        <title>Deep-cultivation of Planctomycetes and their phenomic and genomic characterization uncovers novel biology.</title>
        <authorList>
            <person name="Wiegand S."/>
            <person name="Jogler M."/>
            <person name="Boedeker C."/>
            <person name="Pinto D."/>
            <person name="Vollmers J."/>
            <person name="Rivas-Marin E."/>
            <person name="Kohn T."/>
            <person name="Peeters S.H."/>
            <person name="Heuer A."/>
            <person name="Rast P."/>
            <person name="Oberbeckmann S."/>
            <person name="Bunk B."/>
            <person name="Jeske O."/>
            <person name="Meyerdierks A."/>
            <person name="Storesund J.E."/>
            <person name="Kallscheuer N."/>
            <person name="Luecker S."/>
            <person name="Lage O.M."/>
            <person name="Pohl T."/>
            <person name="Merkel B.J."/>
            <person name="Hornburger P."/>
            <person name="Mueller R.-W."/>
            <person name="Bruemmer F."/>
            <person name="Labrenz M."/>
            <person name="Spormann A.M."/>
            <person name="Op den Camp H."/>
            <person name="Overmann J."/>
            <person name="Amann R."/>
            <person name="Jetten M.S.M."/>
            <person name="Mascher T."/>
            <person name="Medema M.H."/>
            <person name="Devos D.P."/>
            <person name="Kaster A.-K."/>
            <person name="Ovreas L."/>
            <person name="Rohde M."/>
            <person name="Galperin M.Y."/>
            <person name="Jogler C."/>
        </authorList>
    </citation>
    <scope>NUCLEOTIDE SEQUENCE [LARGE SCALE GENOMIC DNA]</scope>
    <source>
        <strain evidence="1 2">Pla133</strain>
    </source>
</reference>
<sequence length="531" mass="58123">MTAISLAGALEALEAEDLRELLREALPDLDERARGMMVDRLVACAARKGSGWEPEGPDDDAVAEVLSFAKTAERSHYADPRAVDRFLRRGTGAFLRKDYEGARRIFHALLPPIAVADIDLGQDEMADEVLTVDIGQCAARYLVATYMTVDPGERAEAVHAALRAAGNLGLFWEPLSEMESVAVEPLPDLGGFLARWRALIEKEAAGGASRGGWDSDEDRWMREVVQRLEGVDGLAAHARATRRGQDLRVWCRALVEVTDWKAALAAFEEAAETVRDDSHRRGEFLDGAALAAQELGRRDLPARLEQVWREAPSLVRLRRWLGAARTAARIRSSTVEALEACPKRDERQRAVLHMVVGDLESAAKRLSAAPGLGWSSPEHPGHLVFPLFAELLGDGDSGAGSGRRPSPVRCMDLDELGPMNADPDEPRLRAPDVAAILEAAGVRRPICAEARSAMLAAMRKAAEKRVEGVTKEQRRRHYGHAAQLVAACANLDATPEGGRWIARLRSRYSRYPALQGELDEHLGTARHGRRG</sequence>
<organism evidence="1 2">
    <name type="scientific">Engelhardtia mirabilis</name>
    <dbReference type="NCBI Taxonomy" id="2528011"/>
    <lineage>
        <taxon>Bacteria</taxon>
        <taxon>Pseudomonadati</taxon>
        <taxon>Planctomycetota</taxon>
        <taxon>Planctomycetia</taxon>
        <taxon>Planctomycetia incertae sedis</taxon>
        <taxon>Engelhardtia</taxon>
    </lineage>
</organism>
<dbReference type="RefSeq" id="WP_145066995.1">
    <property type="nucleotide sequence ID" value="NZ_CP036287.1"/>
</dbReference>
<dbReference type="Proteomes" id="UP000316921">
    <property type="component" value="Chromosome"/>
</dbReference>
<protein>
    <submittedName>
        <fullName evidence="1">Uncharacterized protein</fullName>
    </submittedName>
</protein>
<accession>A0A518BMI4</accession>
<dbReference type="EMBL" id="CP036287">
    <property type="protein sequence ID" value="QDU68192.1"/>
    <property type="molecule type" value="Genomic_DNA"/>
</dbReference>